<comment type="caution">
    <text evidence="1">The sequence shown here is derived from an EMBL/GenBank/DDBJ whole genome shotgun (WGS) entry which is preliminary data.</text>
</comment>
<accession>A0A916LBS9</accession>
<reference evidence="2" key="1">
    <citation type="submission" date="2015-03" db="EMBL/GenBank/DDBJ databases">
        <authorList>
            <consortium name="Pathogen Informatics"/>
        </authorList>
    </citation>
    <scope>NUCLEOTIDE SEQUENCE [LARGE SCALE GENOMIC DNA]</scope>
    <source>
        <strain evidence="2">N09902308</strain>
    </source>
</reference>
<gene>
    <name evidence="1" type="ORF">ERS007739_02196</name>
</gene>
<proteinExistence type="predicted"/>
<organism evidence="1 2">
    <name type="scientific">Mycobacterium tuberculosis</name>
    <dbReference type="NCBI Taxonomy" id="1773"/>
    <lineage>
        <taxon>Bacteria</taxon>
        <taxon>Bacillati</taxon>
        <taxon>Actinomycetota</taxon>
        <taxon>Actinomycetes</taxon>
        <taxon>Mycobacteriales</taxon>
        <taxon>Mycobacteriaceae</taxon>
        <taxon>Mycobacterium</taxon>
        <taxon>Mycobacterium tuberculosis complex</taxon>
    </lineage>
</organism>
<evidence type="ECO:0000313" key="2">
    <source>
        <dbReference type="Proteomes" id="UP000039021"/>
    </source>
</evidence>
<protein>
    <submittedName>
        <fullName evidence="1">Uncharacterized protein</fullName>
    </submittedName>
</protein>
<dbReference type="EMBL" id="CSBK01000966">
    <property type="protein sequence ID" value="COY15623.1"/>
    <property type="molecule type" value="Genomic_DNA"/>
</dbReference>
<dbReference type="Proteomes" id="UP000039021">
    <property type="component" value="Unassembled WGS sequence"/>
</dbReference>
<name>A0A916LBS9_MYCTX</name>
<dbReference type="AlphaFoldDB" id="A0A916LBS9"/>
<sequence length="41" mass="4402">MTRSKSRGAVLSKVSRTPSRCSSMVAMLSSKIVSTWSSIVV</sequence>
<evidence type="ECO:0000313" key="1">
    <source>
        <dbReference type="EMBL" id="COY15623.1"/>
    </source>
</evidence>